<dbReference type="PRINTS" id="PR00080">
    <property type="entry name" value="SDRFAMILY"/>
</dbReference>
<dbReference type="NCBIfam" id="NF004825">
    <property type="entry name" value="PRK06181.1"/>
    <property type="match status" value="1"/>
</dbReference>
<name>W0SG23_9PROT</name>
<dbReference type="InterPro" id="IPR020904">
    <property type="entry name" value="Sc_DH/Rdtase_CS"/>
</dbReference>
<dbReference type="InterPro" id="IPR057326">
    <property type="entry name" value="KR_dom"/>
</dbReference>
<dbReference type="GO" id="GO:0016491">
    <property type="term" value="F:oxidoreductase activity"/>
    <property type="evidence" value="ECO:0007669"/>
    <property type="project" value="UniProtKB-KW"/>
</dbReference>
<protein>
    <submittedName>
        <fullName evidence="5">Short chain dehydrogenase</fullName>
    </submittedName>
</protein>
<dbReference type="PANTHER" id="PTHR44196">
    <property type="entry name" value="DEHYDROGENASE/REDUCTASE SDR FAMILY MEMBER 7B"/>
    <property type="match status" value="1"/>
</dbReference>
<dbReference type="PRINTS" id="PR00081">
    <property type="entry name" value="GDHRDH"/>
</dbReference>
<gene>
    <name evidence="5" type="ORF">SUTH_02081</name>
</gene>
<evidence type="ECO:0000256" key="2">
    <source>
        <dbReference type="ARBA" id="ARBA00023002"/>
    </source>
</evidence>
<dbReference type="KEGG" id="shd:SUTH_02081"/>
<dbReference type="Proteomes" id="UP000031637">
    <property type="component" value="Chromosome"/>
</dbReference>
<evidence type="ECO:0000259" key="4">
    <source>
        <dbReference type="SMART" id="SM00822"/>
    </source>
</evidence>
<dbReference type="PANTHER" id="PTHR44196:SF1">
    <property type="entry name" value="DEHYDROGENASE_REDUCTASE SDR FAMILY MEMBER 7B"/>
    <property type="match status" value="1"/>
</dbReference>
<dbReference type="PROSITE" id="PS00061">
    <property type="entry name" value="ADH_SHORT"/>
    <property type="match status" value="1"/>
</dbReference>
<keyword evidence="2" id="KW-0560">Oxidoreductase</keyword>
<feature type="domain" description="Ketoreductase" evidence="4">
    <location>
        <begin position="8"/>
        <end position="191"/>
    </location>
</feature>
<dbReference type="AlphaFoldDB" id="W0SG23"/>
<dbReference type="EMBL" id="AP012547">
    <property type="protein sequence ID" value="BAO29872.1"/>
    <property type="molecule type" value="Genomic_DNA"/>
</dbReference>
<dbReference type="HOGENOM" id="CLU_010194_2_1_4"/>
<dbReference type="InterPro" id="IPR036291">
    <property type="entry name" value="NAD(P)-bd_dom_sf"/>
</dbReference>
<evidence type="ECO:0000313" key="6">
    <source>
        <dbReference type="Proteomes" id="UP000031637"/>
    </source>
</evidence>
<evidence type="ECO:0000313" key="5">
    <source>
        <dbReference type="EMBL" id="BAO29872.1"/>
    </source>
</evidence>
<dbReference type="Gene3D" id="3.40.50.720">
    <property type="entry name" value="NAD(P)-binding Rossmann-like Domain"/>
    <property type="match status" value="1"/>
</dbReference>
<keyword evidence="6" id="KW-1185">Reference proteome</keyword>
<dbReference type="InterPro" id="IPR002347">
    <property type="entry name" value="SDR_fam"/>
</dbReference>
<dbReference type="GO" id="GO:0016020">
    <property type="term" value="C:membrane"/>
    <property type="evidence" value="ECO:0007669"/>
    <property type="project" value="TreeGrafter"/>
</dbReference>
<reference evidence="5 6" key="1">
    <citation type="journal article" date="2014" name="Syst. Appl. Microbiol.">
        <title>Complete genomes of freshwater sulfur oxidizers Sulfuricella denitrificans skB26 and Sulfuritalea hydrogenivorans sk43H: genetic insights into the sulfur oxidation pathway of betaproteobacteria.</title>
        <authorList>
            <person name="Watanabe T."/>
            <person name="Kojima H."/>
            <person name="Fukui M."/>
        </authorList>
    </citation>
    <scope>NUCLEOTIDE SEQUENCE [LARGE SCALE GENOMIC DNA]</scope>
    <source>
        <strain evidence="5">DSM22779</strain>
    </source>
</reference>
<dbReference type="SUPFAM" id="SSF51735">
    <property type="entry name" value="NAD(P)-binding Rossmann-fold domains"/>
    <property type="match status" value="1"/>
</dbReference>
<proteinExistence type="inferred from homology"/>
<evidence type="ECO:0000256" key="1">
    <source>
        <dbReference type="ARBA" id="ARBA00006484"/>
    </source>
</evidence>
<dbReference type="Pfam" id="PF00106">
    <property type="entry name" value="adh_short"/>
    <property type="match status" value="1"/>
</dbReference>
<dbReference type="SMART" id="SM00822">
    <property type="entry name" value="PKS_KR"/>
    <property type="match status" value="1"/>
</dbReference>
<organism evidence="5 6">
    <name type="scientific">Sulfuritalea hydrogenivorans sk43H</name>
    <dbReference type="NCBI Taxonomy" id="1223802"/>
    <lineage>
        <taxon>Bacteria</taxon>
        <taxon>Pseudomonadati</taxon>
        <taxon>Pseudomonadota</taxon>
        <taxon>Betaproteobacteria</taxon>
        <taxon>Nitrosomonadales</taxon>
        <taxon>Sterolibacteriaceae</taxon>
        <taxon>Sulfuritalea</taxon>
    </lineage>
</organism>
<accession>W0SG23</accession>
<evidence type="ECO:0000256" key="3">
    <source>
        <dbReference type="RuleBase" id="RU000363"/>
    </source>
</evidence>
<dbReference type="STRING" id="1223802.SUTH_02081"/>
<sequence length="271" mass="27805">MTRELKGRVILVTGAAGGLGAALCRRYAAAGARIAAMDLDAARLDDITAQLRATGAEALALPGDITDPTACKAAVTATLAQFGALDGLINNAGISHRSLLVDTDPEVIARVMAVNFFGAANLTQAALPHIVARQGFIVAISSVAGFSPLTGRTGYAASKHALHGFFDSLRSEVEGAGVGVTLVCPSFIRTGIGAAATDGSGAPVSSPRITTGGESSPEEIAQRIFEAVAAGQTLLLPDATARKAWWLSRLAPGLYARIMKKRVGREFAGLP</sequence>
<comment type="similarity">
    <text evidence="1 3">Belongs to the short-chain dehydrogenases/reductases (SDR) family.</text>
</comment>